<dbReference type="EMBL" id="FMAY01000009">
    <property type="protein sequence ID" value="SCC23518.1"/>
    <property type="molecule type" value="Genomic_DNA"/>
</dbReference>
<comment type="subcellular location">
    <subcellularLocation>
        <location evidence="2">Cell inner membrane</location>
        <topology evidence="2">Multi-pass membrane protein</topology>
    </subcellularLocation>
</comment>
<evidence type="ECO:0000256" key="2">
    <source>
        <dbReference type="ARBA" id="ARBA00004429"/>
    </source>
</evidence>
<dbReference type="EC" id="2.7.13.3" evidence="3"/>
<keyword evidence="7 14" id="KW-0418">Kinase</keyword>
<keyword evidence="5" id="KW-0808">Transferase</keyword>
<dbReference type="Pfam" id="PF02518">
    <property type="entry name" value="HATPase_c"/>
    <property type="match status" value="1"/>
</dbReference>
<comment type="catalytic activity">
    <reaction evidence="1">
        <text>ATP + protein L-histidine = ADP + protein N-phospho-L-histidine.</text>
        <dbReference type="EC" id="2.7.13.3"/>
    </reaction>
</comment>
<evidence type="ECO:0000256" key="3">
    <source>
        <dbReference type="ARBA" id="ARBA00012438"/>
    </source>
</evidence>
<dbReference type="InterPro" id="IPR003594">
    <property type="entry name" value="HATPase_dom"/>
</dbReference>
<feature type="domain" description="Histidine kinase" evidence="12">
    <location>
        <begin position="176"/>
        <end position="390"/>
    </location>
</feature>
<evidence type="ECO:0000256" key="9">
    <source>
        <dbReference type="ARBA" id="ARBA00023012"/>
    </source>
</evidence>
<name>A0A1C4CWY3_9ENTR</name>
<dbReference type="SMART" id="SM00387">
    <property type="entry name" value="HATPase_c"/>
    <property type="match status" value="1"/>
</dbReference>
<protein>
    <recommendedName>
        <fullName evidence="3">histidine kinase</fullName>
        <ecNumber evidence="3">2.7.13.3</ecNumber>
    </recommendedName>
</protein>
<dbReference type="Pfam" id="PF00512">
    <property type="entry name" value="HisKA"/>
    <property type="match status" value="1"/>
</dbReference>
<evidence type="ECO:0000256" key="1">
    <source>
        <dbReference type="ARBA" id="ARBA00000085"/>
    </source>
</evidence>
<evidence type="ECO:0000313" key="15">
    <source>
        <dbReference type="Proteomes" id="UP000198975"/>
    </source>
</evidence>
<dbReference type="SUPFAM" id="SSF55874">
    <property type="entry name" value="ATPase domain of HSP90 chaperone/DNA topoisomerase II/histidine kinase"/>
    <property type="match status" value="1"/>
</dbReference>
<keyword evidence="4" id="KW-0597">Phosphoprotein</keyword>
<feature type="domain" description="HAMP" evidence="13">
    <location>
        <begin position="114"/>
        <end position="168"/>
    </location>
</feature>
<reference evidence="15" key="1">
    <citation type="submission" date="2016-08" db="EMBL/GenBank/DDBJ databases">
        <authorList>
            <person name="Varghese N."/>
            <person name="Submissions Spin"/>
        </authorList>
    </citation>
    <scope>NUCLEOTIDE SEQUENCE [LARGE SCALE GENOMIC DNA]</scope>
    <source>
        <strain evidence="15">REICA_082</strain>
    </source>
</reference>
<dbReference type="Gene3D" id="3.30.565.10">
    <property type="entry name" value="Histidine kinase-like ATPase, C-terminal domain"/>
    <property type="match status" value="1"/>
</dbReference>
<dbReference type="AlphaFoldDB" id="A0A1C4CWY3"/>
<dbReference type="GO" id="GO:0005886">
    <property type="term" value="C:plasma membrane"/>
    <property type="evidence" value="ECO:0007669"/>
    <property type="project" value="UniProtKB-SubCell"/>
</dbReference>
<dbReference type="RefSeq" id="WP_088237463.1">
    <property type="nucleotide sequence ID" value="NZ_FMAY01000009.1"/>
</dbReference>
<dbReference type="Gene3D" id="6.10.340.10">
    <property type="match status" value="1"/>
</dbReference>
<keyword evidence="8 11" id="KW-1133">Transmembrane helix</keyword>
<evidence type="ECO:0000256" key="8">
    <source>
        <dbReference type="ARBA" id="ARBA00022989"/>
    </source>
</evidence>
<proteinExistence type="predicted"/>
<keyword evidence="10 11" id="KW-0472">Membrane</keyword>
<evidence type="ECO:0000256" key="7">
    <source>
        <dbReference type="ARBA" id="ARBA00022777"/>
    </source>
</evidence>
<accession>A0A1C4CWY3</accession>
<dbReference type="GO" id="GO:0000155">
    <property type="term" value="F:phosphorelay sensor kinase activity"/>
    <property type="evidence" value="ECO:0007669"/>
    <property type="project" value="InterPro"/>
</dbReference>
<dbReference type="InterPro" id="IPR005467">
    <property type="entry name" value="His_kinase_dom"/>
</dbReference>
<dbReference type="InterPro" id="IPR003660">
    <property type="entry name" value="HAMP_dom"/>
</dbReference>
<feature type="transmembrane region" description="Helical" evidence="11">
    <location>
        <begin position="91"/>
        <end position="113"/>
    </location>
</feature>
<dbReference type="InterPro" id="IPR036890">
    <property type="entry name" value="HATPase_C_sf"/>
</dbReference>
<dbReference type="SMART" id="SM00388">
    <property type="entry name" value="HisKA"/>
    <property type="match status" value="1"/>
</dbReference>
<dbReference type="CDD" id="cd00082">
    <property type="entry name" value="HisKA"/>
    <property type="match status" value="1"/>
</dbReference>
<dbReference type="PROSITE" id="PS50885">
    <property type="entry name" value="HAMP"/>
    <property type="match status" value="1"/>
</dbReference>
<evidence type="ECO:0000256" key="6">
    <source>
        <dbReference type="ARBA" id="ARBA00022692"/>
    </source>
</evidence>
<evidence type="ECO:0000256" key="4">
    <source>
        <dbReference type="ARBA" id="ARBA00022553"/>
    </source>
</evidence>
<dbReference type="PRINTS" id="PR00344">
    <property type="entry name" value="BCTRLSENSOR"/>
</dbReference>
<dbReference type="InterPro" id="IPR004358">
    <property type="entry name" value="Sig_transdc_His_kin-like_C"/>
</dbReference>
<evidence type="ECO:0000259" key="13">
    <source>
        <dbReference type="PROSITE" id="PS50885"/>
    </source>
</evidence>
<dbReference type="InterPro" id="IPR050428">
    <property type="entry name" value="TCS_sensor_his_kinase"/>
</dbReference>
<keyword evidence="6 11" id="KW-0812">Transmembrane</keyword>
<sequence>MNNSTYQSLWRWICGRILALAIGTVILIALCMWLRFAIGNYWILHKMPAALREEFLVLMEDPQINPARFHDIVDSWWGLSYSTPSIASADWLMVGVLVLVMIPFIVFMGLKYARPLSIQFSRLRDAAEEVTQGEFGRQAELVKDAPAEMIRFASDFNVMTRQLARYDRELRASHVAMAHEIRSPLTAAIGRLQGMLDGVFEPTPQQLGMVMKQLQHLSRLTDELHLLSLADAGQLTLNRQVFSLDELLREQAAWLKPQADDAGIGVSIEGAQPCPYYGDAFRLGQVFTILMENALRYGQRGGRLSIHLHRQQQDYRIDFCDNGPGVEADFLPVMFDRFTRAETSRARHSGGSGLGLSIARAICLAHGGSISASLPASGGLQISVILPAASAQEGKSSS</sequence>
<keyword evidence="9" id="KW-0902">Two-component regulatory system</keyword>
<evidence type="ECO:0000256" key="5">
    <source>
        <dbReference type="ARBA" id="ARBA00022679"/>
    </source>
</evidence>
<dbReference type="PANTHER" id="PTHR45436">
    <property type="entry name" value="SENSOR HISTIDINE KINASE YKOH"/>
    <property type="match status" value="1"/>
</dbReference>
<evidence type="ECO:0000256" key="11">
    <source>
        <dbReference type="SAM" id="Phobius"/>
    </source>
</evidence>
<dbReference type="InterPro" id="IPR003661">
    <property type="entry name" value="HisK_dim/P_dom"/>
</dbReference>
<evidence type="ECO:0000259" key="12">
    <source>
        <dbReference type="PROSITE" id="PS50109"/>
    </source>
</evidence>
<evidence type="ECO:0000256" key="10">
    <source>
        <dbReference type="ARBA" id="ARBA00023136"/>
    </source>
</evidence>
<organism evidence="14 15">
    <name type="scientific">Kosakonia oryzendophytica</name>
    <dbReference type="NCBI Taxonomy" id="1005665"/>
    <lineage>
        <taxon>Bacteria</taxon>
        <taxon>Pseudomonadati</taxon>
        <taxon>Pseudomonadota</taxon>
        <taxon>Gammaproteobacteria</taxon>
        <taxon>Enterobacterales</taxon>
        <taxon>Enterobacteriaceae</taxon>
        <taxon>Kosakonia</taxon>
    </lineage>
</organism>
<dbReference type="InterPro" id="IPR036097">
    <property type="entry name" value="HisK_dim/P_sf"/>
</dbReference>
<evidence type="ECO:0000313" key="14">
    <source>
        <dbReference type="EMBL" id="SCC23518.1"/>
    </source>
</evidence>
<dbReference type="SUPFAM" id="SSF47384">
    <property type="entry name" value="Homodimeric domain of signal transducing histidine kinase"/>
    <property type="match status" value="1"/>
</dbReference>
<dbReference type="Gene3D" id="1.10.287.130">
    <property type="match status" value="1"/>
</dbReference>
<dbReference type="PROSITE" id="PS50109">
    <property type="entry name" value="HIS_KIN"/>
    <property type="match status" value="1"/>
</dbReference>
<dbReference type="OrthoDB" id="9804645at2"/>
<feature type="transmembrane region" description="Helical" evidence="11">
    <location>
        <begin position="12"/>
        <end position="38"/>
    </location>
</feature>
<dbReference type="PANTHER" id="PTHR45436:SF5">
    <property type="entry name" value="SENSOR HISTIDINE KINASE TRCS"/>
    <property type="match status" value="1"/>
</dbReference>
<gene>
    <name evidence="14" type="ORF">GA0061071_10963</name>
</gene>
<keyword evidence="15" id="KW-1185">Reference proteome</keyword>
<dbReference type="Proteomes" id="UP000198975">
    <property type="component" value="Unassembled WGS sequence"/>
</dbReference>